<dbReference type="GeneTree" id="ENSGT00940000154551"/>
<reference evidence="1" key="4">
    <citation type="submission" date="2025-09" db="UniProtKB">
        <authorList>
            <consortium name="Ensembl"/>
        </authorList>
    </citation>
    <scope>IDENTIFICATION</scope>
    <source>
        <strain evidence="1">JP 163 A</strain>
    </source>
</reference>
<sequence length="620" mass="70940">MLVTYISRKDWLTCHFHSGDWIECRLPPALLEPSSSAWLRFFLHFAQIGSVSKMGDNFIIAIRIDTTHSGYVYSITTRGEEIDLCLKRWGKEVGLESPTTPTCILFDEHEQFISFGYEAKESYLSIRDQQARDMFFFDCFKFLYSKNLTKNLHIKAVNGKEMRALKVFTETLRFLKDDALKTINQNAAGMMFIASDFTWVLTIPDSCDPSVKPFMRKAATQAGIVTDENGDNLVLALESEAALSYCMKLPAEGFISETREGLQDLRSTGNQHIVVVAEDEFIAFAVHEVLEGKELKELHRSSVNDVGGQSVDRKFKEFLREIFTYKIWDEYEKLFPSEVKKILYDFSMLKGVDDDIMVTCPFNLAKLAQKHQDIEKLFEGVQGASWNYGSVKISKHKLRSFYAQSLQGITHNVREIFNKGFNIGCILLVGKFAECAILRRHITEEFMDVCKVLCPFRPQHSVLEGAAALGKQDRGLQFQKSAFTYGIGVSDRFNELKHIKERKFTNKDGDWCGGLFMKLVEVGEHVGLNKTIEFTFYPIEADQTMMNFYFYRTQKKIPKYVTEDGVEKIGCLFLNSPNSECGRSREVKLTITFDRTDIKIKAKDLTSESKSSTKFGFMLK</sequence>
<organism evidence="1 2">
    <name type="scientific">Xiphophorus maculatus</name>
    <name type="common">Southern platyfish</name>
    <name type="synonym">Platypoecilus maculatus</name>
    <dbReference type="NCBI Taxonomy" id="8083"/>
    <lineage>
        <taxon>Eukaryota</taxon>
        <taxon>Metazoa</taxon>
        <taxon>Chordata</taxon>
        <taxon>Craniata</taxon>
        <taxon>Vertebrata</taxon>
        <taxon>Euteleostomi</taxon>
        <taxon>Actinopterygii</taxon>
        <taxon>Neopterygii</taxon>
        <taxon>Teleostei</taxon>
        <taxon>Neoteleostei</taxon>
        <taxon>Acanthomorphata</taxon>
        <taxon>Ovalentaria</taxon>
        <taxon>Atherinomorphae</taxon>
        <taxon>Cyprinodontiformes</taxon>
        <taxon>Poeciliidae</taxon>
        <taxon>Poeciliinae</taxon>
        <taxon>Xiphophorus</taxon>
    </lineage>
</organism>
<dbReference type="AlphaFoldDB" id="M4AZC3"/>
<dbReference type="PANTHER" id="PTHR14187:SF5">
    <property type="entry name" value="HEAT SHOCK 70 KDA PROTEIN 12A"/>
    <property type="match status" value="1"/>
</dbReference>
<dbReference type="eggNOG" id="KOG0101">
    <property type="taxonomic scope" value="Eukaryota"/>
</dbReference>
<reference evidence="2" key="1">
    <citation type="submission" date="2012-01" db="EMBL/GenBank/DDBJ databases">
        <authorList>
            <person name="Walter R."/>
            <person name="Schartl M."/>
            <person name="Warren W."/>
        </authorList>
    </citation>
    <scope>NUCLEOTIDE SEQUENCE [LARGE SCALE GENOMIC DNA]</scope>
    <source>
        <strain evidence="2">JP 163 A</strain>
    </source>
</reference>
<evidence type="ECO:0000313" key="2">
    <source>
        <dbReference type="Proteomes" id="UP000002852"/>
    </source>
</evidence>
<dbReference type="Gene3D" id="3.30.420.40">
    <property type="match status" value="1"/>
</dbReference>
<dbReference type="CDD" id="cd10229">
    <property type="entry name" value="ASKHA_NBD_HSP70_HSPA12"/>
    <property type="match status" value="1"/>
</dbReference>
<dbReference type="HOGENOM" id="CLU_009958_5_0_1"/>
<reference evidence="2" key="2">
    <citation type="journal article" date="2013" name="Nat. Genet.">
        <title>The genome of the platyfish, Xiphophorus maculatus, provides insights into evolutionary adaptation and several complex traits.</title>
        <authorList>
            <person name="Schartl M."/>
            <person name="Walter R.B."/>
            <person name="Shen Y."/>
            <person name="Garcia T."/>
            <person name="Catchen J."/>
            <person name="Amores A."/>
            <person name="Braasch I."/>
            <person name="Chalopin D."/>
            <person name="Volff J.N."/>
            <person name="Lesch K.P."/>
            <person name="Bisazza A."/>
            <person name="Minx P."/>
            <person name="Hillier L."/>
            <person name="Wilson R.K."/>
            <person name="Fuerstenberg S."/>
            <person name="Boore J."/>
            <person name="Searle S."/>
            <person name="Postlethwait J.H."/>
            <person name="Warren W.C."/>
        </authorList>
    </citation>
    <scope>NUCLEOTIDE SEQUENCE [LARGE SCALE GENOMIC DNA]</scope>
    <source>
        <strain evidence="2">JP 163 A</strain>
    </source>
</reference>
<keyword evidence="2" id="KW-1185">Reference proteome</keyword>
<reference evidence="1" key="3">
    <citation type="submission" date="2025-08" db="UniProtKB">
        <authorList>
            <consortium name="Ensembl"/>
        </authorList>
    </citation>
    <scope>IDENTIFICATION</scope>
    <source>
        <strain evidence="1">JP 163 A</strain>
    </source>
</reference>
<dbReference type="InterPro" id="IPR043129">
    <property type="entry name" value="ATPase_NBD"/>
</dbReference>
<dbReference type="SUPFAM" id="SSF53067">
    <property type="entry name" value="Actin-like ATPase domain"/>
    <property type="match status" value="2"/>
</dbReference>
<evidence type="ECO:0000313" key="1">
    <source>
        <dbReference type="Ensembl" id="ENSXMAP00000019818.2"/>
    </source>
</evidence>
<protein>
    <submittedName>
        <fullName evidence="1">Heat shock 70 kDa protein 12A-like</fullName>
    </submittedName>
</protein>
<accession>M4AZC3</accession>
<dbReference type="Ensembl" id="ENSXMAT00000019846.2">
    <property type="protein sequence ID" value="ENSXMAP00000019818.2"/>
    <property type="gene ID" value="ENSXMAG00000019771.2"/>
</dbReference>
<proteinExistence type="predicted"/>
<name>M4AZC3_XIPMA</name>
<dbReference type="Proteomes" id="UP000002852">
    <property type="component" value="Unassembled WGS sequence"/>
</dbReference>
<dbReference type="PANTHER" id="PTHR14187">
    <property type="entry name" value="ALPHA KINASE/ELONGATION FACTOR 2 KINASE"/>
    <property type="match status" value="1"/>
</dbReference>